<dbReference type="InterPro" id="IPR008538">
    <property type="entry name" value="Uma2"/>
</dbReference>
<dbReference type="SUPFAM" id="SSF52980">
    <property type="entry name" value="Restriction endonuclease-like"/>
    <property type="match status" value="1"/>
</dbReference>
<evidence type="ECO:0000313" key="3">
    <source>
        <dbReference type="Proteomes" id="UP000198356"/>
    </source>
</evidence>
<dbReference type="Gene3D" id="3.90.1570.10">
    <property type="entry name" value="tt1808, chain A"/>
    <property type="match status" value="1"/>
</dbReference>
<evidence type="ECO:0000313" key="2">
    <source>
        <dbReference type="EMBL" id="SNS76804.1"/>
    </source>
</evidence>
<dbReference type="OrthoDB" id="119052at2"/>
<accession>A0A239H975</accession>
<gene>
    <name evidence="2" type="ORF">SAMN05421770_102244</name>
</gene>
<keyword evidence="2" id="KW-0540">Nuclease</keyword>
<proteinExistence type="predicted"/>
<keyword evidence="2" id="KW-0378">Hydrolase</keyword>
<organism evidence="2 3">
    <name type="scientific">Granulicella rosea</name>
    <dbReference type="NCBI Taxonomy" id="474952"/>
    <lineage>
        <taxon>Bacteria</taxon>
        <taxon>Pseudomonadati</taxon>
        <taxon>Acidobacteriota</taxon>
        <taxon>Terriglobia</taxon>
        <taxon>Terriglobales</taxon>
        <taxon>Acidobacteriaceae</taxon>
        <taxon>Granulicella</taxon>
    </lineage>
</organism>
<sequence length="172" mass="19811">MATTHLISVEEYLRTTYRPDVDYVDGEIQERNLGELDHGTIQGAFMFYLGPRRREWNIRAVTELRVQVKEERFRVPDVCILDADAPKEQIIYHPPLVCIEVLSPSDTIYGMRQRVRDYVEMGVRQVWIVDPKDRTAIVCEGNSMVEQTDGTLKLPGTKIEVPLADLFSVLDE</sequence>
<evidence type="ECO:0000259" key="1">
    <source>
        <dbReference type="Pfam" id="PF05685"/>
    </source>
</evidence>
<dbReference type="PANTHER" id="PTHR34107">
    <property type="entry name" value="SLL0198 PROTEIN-RELATED"/>
    <property type="match status" value="1"/>
</dbReference>
<dbReference type="Proteomes" id="UP000198356">
    <property type="component" value="Unassembled WGS sequence"/>
</dbReference>
<protein>
    <submittedName>
        <fullName evidence="2">Endonuclease, Uma2 family (Restriction endonuclease fold)</fullName>
    </submittedName>
</protein>
<keyword evidence="3" id="KW-1185">Reference proteome</keyword>
<dbReference type="AlphaFoldDB" id="A0A239H975"/>
<keyword evidence="2" id="KW-0255">Endonuclease</keyword>
<name>A0A239H975_9BACT</name>
<dbReference type="EMBL" id="FZOU01000002">
    <property type="protein sequence ID" value="SNS76804.1"/>
    <property type="molecule type" value="Genomic_DNA"/>
</dbReference>
<feature type="domain" description="Putative restriction endonuclease" evidence="1">
    <location>
        <begin position="10"/>
        <end position="142"/>
    </location>
</feature>
<dbReference type="RefSeq" id="WP_089407751.1">
    <property type="nucleotide sequence ID" value="NZ_FZOU01000002.1"/>
</dbReference>
<dbReference type="CDD" id="cd06260">
    <property type="entry name" value="DUF820-like"/>
    <property type="match status" value="1"/>
</dbReference>
<dbReference type="Pfam" id="PF05685">
    <property type="entry name" value="Uma2"/>
    <property type="match status" value="1"/>
</dbReference>
<dbReference type="PANTHER" id="PTHR34107:SF4">
    <property type="entry name" value="SLL1222 PROTEIN"/>
    <property type="match status" value="1"/>
</dbReference>
<reference evidence="2 3" key="1">
    <citation type="submission" date="2017-06" db="EMBL/GenBank/DDBJ databases">
        <authorList>
            <person name="Kim H.J."/>
            <person name="Triplett B.A."/>
        </authorList>
    </citation>
    <scope>NUCLEOTIDE SEQUENCE [LARGE SCALE GENOMIC DNA]</scope>
    <source>
        <strain evidence="2 3">DSM 18704</strain>
    </source>
</reference>
<dbReference type="GO" id="GO:0004519">
    <property type="term" value="F:endonuclease activity"/>
    <property type="evidence" value="ECO:0007669"/>
    <property type="project" value="UniProtKB-KW"/>
</dbReference>
<dbReference type="InterPro" id="IPR012296">
    <property type="entry name" value="Nuclease_put_TT1808"/>
</dbReference>
<dbReference type="InterPro" id="IPR011335">
    <property type="entry name" value="Restrct_endonuc-II-like"/>
</dbReference>